<feature type="domain" description="Peptidase M16 C-terminal" evidence="4">
    <location>
        <begin position="237"/>
        <end position="413"/>
    </location>
</feature>
<dbReference type="RefSeq" id="WP_210204885.1">
    <property type="nucleotide sequence ID" value="NZ_QGGU01000005.1"/>
</dbReference>
<dbReference type="InterPro" id="IPR007863">
    <property type="entry name" value="Peptidase_M16_C"/>
</dbReference>
<evidence type="ECO:0000259" key="4">
    <source>
        <dbReference type="Pfam" id="PF05193"/>
    </source>
</evidence>
<evidence type="ECO:0000259" key="3">
    <source>
        <dbReference type="Pfam" id="PF00675"/>
    </source>
</evidence>
<dbReference type="Pfam" id="PF05193">
    <property type="entry name" value="Peptidase_M16_C"/>
    <property type="match status" value="2"/>
</dbReference>
<protein>
    <submittedName>
        <fullName evidence="5">Zinc protease</fullName>
    </submittedName>
</protein>
<dbReference type="Gene3D" id="3.30.830.10">
    <property type="entry name" value="Metalloenzyme, LuxS/M16 peptidase-like"/>
    <property type="match status" value="4"/>
</dbReference>
<dbReference type="GO" id="GO:0046872">
    <property type="term" value="F:metal ion binding"/>
    <property type="evidence" value="ECO:0007669"/>
    <property type="project" value="InterPro"/>
</dbReference>
<organism evidence="5 6">
    <name type="scientific">Pleionea mediterranea</name>
    <dbReference type="NCBI Taxonomy" id="523701"/>
    <lineage>
        <taxon>Bacteria</taxon>
        <taxon>Pseudomonadati</taxon>
        <taxon>Pseudomonadota</taxon>
        <taxon>Gammaproteobacteria</taxon>
        <taxon>Oceanospirillales</taxon>
        <taxon>Pleioneaceae</taxon>
        <taxon>Pleionea</taxon>
    </lineage>
</organism>
<dbReference type="InterPro" id="IPR011249">
    <property type="entry name" value="Metalloenz_LuxS/M16"/>
</dbReference>
<reference evidence="5 6" key="1">
    <citation type="submission" date="2018-05" db="EMBL/GenBank/DDBJ databases">
        <title>Genomic Encyclopedia of Type Strains, Phase IV (KMG-IV): sequencing the most valuable type-strain genomes for metagenomic binning, comparative biology and taxonomic classification.</title>
        <authorList>
            <person name="Goeker M."/>
        </authorList>
    </citation>
    <scope>NUCLEOTIDE SEQUENCE [LARGE SCALE GENOMIC DNA]</scope>
    <source>
        <strain evidence="5 6">DSM 25350</strain>
    </source>
</reference>
<dbReference type="PANTHER" id="PTHR11851">
    <property type="entry name" value="METALLOPROTEASE"/>
    <property type="match status" value="1"/>
</dbReference>
<keyword evidence="6" id="KW-1185">Reference proteome</keyword>
<proteinExistence type="inferred from homology"/>
<dbReference type="InterPro" id="IPR050361">
    <property type="entry name" value="MPP/UQCRC_Complex"/>
</dbReference>
<comment type="similarity">
    <text evidence="1">Belongs to the peptidase M16 family.</text>
</comment>
<feature type="domain" description="Peptidase M16 N-terminal" evidence="3">
    <location>
        <begin position="80"/>
        <end position="208"/>
    </location>
</feature>
<feature type="domain" description="Peptidase M16 N-terminal" evidence="3">
    <location>
        <begin position="554"/>
        <end position="675"/>
    </location>
</feature>
<feature type="region of interest" description="Disordered" evidence="2">
    <location>
        <begin position="20"/>
        <end position="45"/>
    </location>
</feature>
<evidence type="ECO:0000313" key="5">
    <source>
        <dbReference type="EMBL" id="PWK51706.1"/>
    </source>
</evidence>
<evidence type="ECO:0000256" key="1">
    <source>
        <dbReference type="ARBA" id="ARBA00007261"/>
    </source>
</evidence>
<feature type="domain" description="Peptidase M16 C-terminal" evidence="4">
    <location>
        <begin position="703"/>
        <end position="879"/>
    </location>
</feature>
<dbReference type="InterPro" id="IPR011765">
    <property type="entry name" value="Pept_M16_N"/>
</dbReference>
<sequence>MKHWKLLALTALLAGCQQDDKASGNDAAKAEQPSAQETPDAKSASINLPDGIQLIETVERKGNETVIPYQKYQLDNGLTVVLHQDDSDPLAHVDVTYHVGSAREELGKSGFAHFFEHMMFQGSEHVADEEHFKIVSEAGGTLNGTTNSDRTNYFQTVPVNQLEKILWLEADRMGFLLKAVTQEKFEVQRETVKNERGQRVDNRPYGRLGETVAEALYPHGHPYSWPVIGYMDDLNRVNVNDLKKFFLRWYGPNNATLTIGGAVDAEETLALVNKYFGSIPRGPEVTMPEKAPVTLDADRYVSFEDNVHLPLIYMTFPTTYARSADEAPLDLLAEILGGGRTSLFYKNLVKNQFAVQATVSHPCQELACQFTMYALPNPASGKSLADLEKIMRDTFAEFEKRGVTEDDLLKAKAKHESNTIFGLQSVAGKVSQLAAYETFTGNPDYISQDIERYNSVTKEDVMRVYNQYIKGKNAVVLSVVPNGKENMVAKKDTYTPAPRDFVATSSPKSDDLDLRIAKDDFDRSVTPKAGANPLVSVPDFWRATTDNKLTVLGAKNLETPTTSLLIKIPGGHYHTSKDKAGLAALTAGLMNESTEKRSTEEMSLALQKLGANINIRATDTTVNIFVSSLTKNLSETMALVNEKILMPAFDESDFNRLKAQTIQGIENSKKQPESLAMQGWLKLLYGNTIAGIDNSGTVSTVNSITLDDVKGFYQSFVKPESAQLIVVSDMEKPALLKEFEVLNQWQGKSNASTKSFDKVAFDPKTVYMVNKDKAAQSVIRIGKRSIPRDFTGEYFKSGLMNFNLGGAFNSRINLNLREDKGYTYGARAYFWGDKEMGGYVASASVRADVTDKSFIEFVNEITEYQKSGMTEDEVAFMRKAVGQRDALKYETPNKKLGFMANILSYDLSENFVEKQANIIKTVSLDELNALAKKHLEIDSMAKLVVGDMETLKPQFEALGYKVEALKLPE</sequence>
<dbReference type="Proteomes" id="UP000245790">
    <property type="component" value="Unassembled WGS sequence"/>
</dbReference>
<dbReference type="AlphaFoldDB" id="A0A316FVK1"/>
<accession>A0A316FVK1</accession>
<comment type="caution">
    <text evidence="5">The sequence shown here is derived from an EMBL/GenBank/DDBJ whole genome shotgun (WGS) entry which is preliminary data.</text>
</comment>
<gene>
    <name evidence="5" type="ORF">C8D97_10521</name>
</gene>
<dbReference type="SUPFAM" id="SSF63411">
    <property type="entry name" value="LuxS/MPP-like metallohydrolase"/>
    <property type="match status" value="4"/>
</dbReference>
<dbReference type="PROSITE" id="PS51257">
    <property type="entry name" value="PROKAR_LIPOPROTEIN"/>
    <property type="match status" value="1"/>
</dbReference>
<keyword evidence="5" id="KW-0378">Hydrolase</keyword>
<dbReference type="EMBL" id="QGGU01000005">
    <property type="protein sequence ID" value="PWK51706.1"/>
    <property type="molecule type" value="Genomic_DNA"/>
</dbReference>
<keyword evidence="5" id="KW-0645">Protease</keyword>
<dbReference type="GO" id="GO:0006508">
    <property type="term" value="P:proteolysis"/>
    <property type="evidence" value="ECO:0007669"/>
    <property type="project" value="UniProtKB-KW"/>
</dbReference>
<dbReference type="PANTHER" id="PTHR11851:SF49">
    <property type="entry name" value="MITOCHONDRIAL-PROCESSING PEPTIDASE SUBUNIT ALPHA"/>
    <property type="match status" value="1"/>
</dbReference>
<name>A0A316FVK1_9GAMM</name>
<dbReference type="GO" id="GO:0008233">
    <property type="term" value="F:peptidase activity"/>
    <property type="evidence" value="ECO:0007669"/>
    <property type="project" value="UniProtKB-KW"/>
</dbReference>
<dbReference type="Pfam" id="PF00675">
    <property type="entry name" value="Peptidase_M16"/>
    <property type="match status" value="2"/>
</dbReference>
<evidence type="ECO:0000313" key="6">
    <source>
        <dbReference type="Proteomes" id="UP000245790"/>
    </source>
</evidence>
<evidence type="ECO:0000256" key="2">
    <source>
        <dbReference type="SAM" id="MobiDB-lite"/>
    </source>
</evidence>